<gene>
    <name evidence="1" type="primary">AVEN_36487_1</name>
    <name evidence="1" type="ORF">TNCV_2853621</name>
</gene>
<protein>
    <submittedName>
        <fullName evidence="1">HTH_Tnp_Tc3_2 domain-containing protein</fullName>
    </submittedName>
</protein>
<dbReference type="Proteomes" id="UP000887159">
    <property type="component" value="Unassembled WGS sequence"/>
</dbReference>
<accession>A0A8X6R611</accession>
<name>A0A8X6R611_TRICX</name>
<keyword evidence="2" id="KW-1185">Reference proteome</keyword>
<proteinExistence type="predicted"/>
<dbReference type="AlphaFoldDB" id="A0A8X6R611"/>
<evidence type="ECO:0000313" key="1">
    <source>
        <dbReference type="EMBL" id="GFX89063.1"/>
    </source>
</evidence>
<reference evidence="1" key="1">
    <citation type="submission" date="2020-08" db="EMBL/GenBank/DDBJ databases">
        <title>Multicomponent nature underlies the extraordinary mechanical properties of spider dragline silk.</title>
        <authorList>
            <person name="Kono N."/>
            <person name="Nakamura H."/>
            <person name="Mori M."/>
            <person name="Yoshida Y."/>
            <person name="Ohtoshi R."/>
            <person name="Malay A.D."/>
            <person name="Moran D.A.P."/>
            <person name="Tomita M."/>
            <person name="Numata K."/>
            <person name="Arakawa K."/>
        </authorList>
    </citation>
    <scope>NUCLEOTIDE SEQUENCE</scope>
</reference>
<comment type="caution">
    <text evidence="1">The sequence shown here is derived from an EMBL/GenBank/DDBJ whole genome shotgun (WGS) entry which is preliminary data.</text>
</comment>
<dbReference type="EMBL" id="BMAU01021067">
    <property type="protein sequence ID" value="GFX89063.1"/>
    <property type="molecule type" value="Genomic_DNA"/>
</dbReference>
<organism evidence="1 2">
    <name type="scientific">Trichonephila clavipes</name>
    <name type="common">Golden silk orbweaver</name>
    <name type="synonym">Nephila clavipes</name>
    <dbReference type="NCBI Taxonomy" id="2585209"/>
    <lineage>
        <taxon>Eukaryota</taxon>
        <taxon>Metazoa</taxon>
        <taxon>Ecdysozoa</taxon>
        <taxon>Arthropoda</taxon>
        <taxon>Chelicerata</taxon>
        <taxon>Arachnida</taxon>
        <taxon>Araneae</taxon>
        <taxon>Araneomorphae</taxon>
        <taxon>Entelegynae</taxon>
        <taxon>Araneoidea</taxon>
        <taxon>Nephilidae</taxon>
        <taxon>Trichonephila</taxon>
    </lineage>
</organism>
<evidence type="ECO:0000313" key="2">
    <source>
        <dbReference type="Proteomes" id="UP000887159"/>
    </source>
</evidence>
<sequence length="214" mass="24455">MIMRHVKDPLRACLVWVLSAKLKSSVRFHIDRPQVSPSGEENGRQNYLLRLASACMVPHQNEIPGSGGKLNRLTTLQKFLTNQRVQGRLKTWSNWAQGLILETNPKKPNSCPRTYHRSSKDYDTSRDKYINVVAKRNRRSTSSRRAPIVEAAIDKTISATTVHRRVHLNHLCPRVPRARVPLSIQRCTIKVVPPARELDEWGNVMFTDESAFVL</sequence>